<feature type="transmembrane region" description="Helical" evidence="1">
    <location>
        <begin position="20"/>
        <end position="39"/>
    </location>
</feature>
<sequence length="51" mass="5877">MGFGNWSEIIIFGSISQESFINICIMVMMVAIMLAMKGYKTFIRKKEKLAR</sequence>
<evidence type="ECO:0000313" key="2">
    <source>
        <dbReference type="EMBL" id="UYP47155.1"/>
    </source>
</evidence>
<keyword evidence="1" id="KW-0472">Membrane</keyword>
<dbReference type="EMBL" id="CP104013">
    <property type="protein sequence ID" value="UYP47155.1"/>
    <property type="molecule type" value="Genomic_DNA"/>
</dbReference>
<name>A0ABY6HUG3_9ARCH</name>
<reference evidence="2" key="1">
    <citation type="submission" date="2022-09" db="EMBL/GenBank/DDBJ databases">
        <title>Actin cytoskeleton and complex cell architecture in an #Asgard archaeon.</title>
        <authorList>
            <person name="Ponce Toledo R.I."/>
            <person name="Schleper C."/>
            <person name="Rodrigues Oliveira T."/>
            <person name="Wollweber F."/>
            <person name="Xu J."/>
            <person name="Rittmann S."/>
            <person name="Klingl A."/>
            <person name="Pilhofer M."/>
        </authorList>
    </citation>
    <scope>NUCLEOTIDE SEQUENCE</scope>
    <source>
        <strain evidence="2">B-35</strain>
    </source>
</reference>
<keyword evidence="3" id="KW-1185">Reference proteome</keyword>
<keyword evidence="1" id="KW-0812">Transmembrane</keyword>
<dbReference type="Proteomes" id="UP001208689">
    <property type="component" value="Chromosome"/>
</dbReference>
<proteinExistence type="predicted"/>
<evidence type="ECO:0000256" key="1">
    <source>
        <dbReference type="SAM" id="Phobius"/>
    </source>
</evidence>
<evidence type="ECO:0000313" key="3">
    <source>
        <dbReference type="Proteomes" id="UP001208689"/>
    </source>
</evidence>
<protein>
    <recommendedName>
        <fullName evidence="4">DedA family protein</fullName>
    </recommendedName>
</protein>
<keyword evidence="1" id="KW-1133">Transmembrane helix</keyword>
<organism evidence="2 3">
    <name type="scientific">Candidatus Lokiarchaeum ossiferum</name>
    <dbReference type="NCBI Taxonomy" id="2951803"/>
    <lineage>
        <taxon>Archaea</taxon>
        <taxon>Promethearchaeati</taxon>
        <taxon>Promethearchaeota</taxon>
        <taxon>Promethearchaeia</taxon>
        <taxon>Promethearchaeales</taxon>
        <taxon>Promethearchaeaceae</taxon>
        <taxon>Candidatus Lokiarchaeum</taxon>
    </lineage>
</organism>
<gene>
    <name evidence="2" type="ORF">NEF87_003440</name>
</gene>
<evidence type="ECO:0008006" key="4">
    <source>
        <dbReference type="Google" id="ProtNLM"/>
    </source>
</evidence>
<accession>A0ABY6HUG3</accession>